<dbReference type="OrthoDB" id="548867at2759"/>
<dbReference type="EMBL" id="KZ819284">
    <property type="protein sequence ID" value="PWO00844.1"/>
    <property type="molecule type" value="Genomic_DNA"/>
</dbReference>
<dbReference type="PANTHER" id="PTHR12169:SF6">
    <property type="entry name" value="AFG1-LIKE ATPASE"/>
    <property type="match status" value="1"/>
</dbReference>
<protein>
    <submittedName>
        <fullName evidence="4">AFG1-like ATPase</fullName>
    </submittedName>
</protein>
<dbReference type="GO" id="GO:0005739">
    <property type="term" value="C:mitochondrion"/>
    <property type="evidence" value="ECO:0007669"/>
    <property type="project" value="TreeGrafter"/>
</dbReference>
<dbReference type="InterPro" id="IPR005654">
    <property type="entry name" value="ATPase_AFG1-like"/>
</dbReference>
<gene>
    <name evidence="4" type="ORF">FA09DRAFT_327563</name>
</gene>
<dbReference type="GO" id="GO:0016887">
    <property type="term" value="F:ATP hydrolysis activity"/>
    <property type="evidence" value="ECO:0007669"/>
    <property type="project" value="InterPro"/>
</dbReference>
<evidence type="ECO:0000256" key="3">
    <source>
        <dbReference type="ARBA" id="ARBA00022840"/>
    </source>
</evidence>
<reference evidence="4 5" key="1">
    <citation type="journal article" date="2018" name="Mol. Biol. Evol.">
        <title>Broad Genomic Sampling Reveals a Smut Pathogenic Ancestry of the Fungal Clade Ustilaginomycotina.</title>
        <authorList>
            <person name="Kijpornyongpan T."/>
            <person name="Mondo S.J."/>
            <person name="Barry K."/>
            <person name="Sandor L."/>
            <person name="Lee J."/>
            <person name="Lipzen A."/>
            <person name="Pangilinan J."/>
            <person name="LaButti K."/>
            <person name="Hainaut M."/>
            <person name="Henrissat B."/>
            <person name="Grigoriev I.V."/>
            <person name="Spatafora J.W."/>
            <person name="Aime M.C."/>
        </authorList>
    </citation>
    <scope>NUCLEOTIDE SEQUENCE [LARGE SCALE GENOMIC DNA]</scope>
    <source>
        <strain evidence="4 5">MCA 4186</strain>
    </source>
</reference>
<name>A0A316ZKK7_9BASI</name>
<dbReference type="InterPro" id="IPR027417">
    <property type="entry name" value="P-loop_NTPase"/>
</dbReference>
<evidence type="ECO:0000256" key="2">
    <source>
        <dbReference type="ARBA" id="ARBA00022741"/>
    </source>
</evidence>
<dbReference type="SUPFAM" id="SSF52540">
    <property type="entry name" value="P-loop containing nucleoside triphosphate hydrolases"/>
    <property type="match status" value="1"/>
</dbReference>
<keyword evidence="3" id="KW-0067">ATP-binding</keyword>
<dbReference type="RefSeq" id="XP_025601122.1">
    <property type="nucleotide sequence ID" value="XM_025741445.1"/>
</dbReference>
<dbReference type="Proteomes" id="UP000245946">
    <property type="component" value="Unassembled WGS sequence"/>
</dbReference>
<dbReference type="PANTHER" id="PTHR12169">
    <property type="entry name" value="ATPASE N2B"/>
    <property type="match status" value="1"/>
</dbReference>
<dbReference type="GO" id="GO:0006515">
    <property type="term" value="P:protein quality control for misfolded or incompletely synthesized proteins"/>
    <property type="evidence" value="ECO:0007669"/>
    <property type="project" value="TreeGrafter"/>
</dbReference>
<dbReference type="AlphaFoldDB" id="A0A316ZKK7"/>
<organism evidence="4 5">
    <name type="scientific">Tilletiopsis washingtonensis</name>
    <dbReference type="NCBI Taxonomy" id="58919"/>
    <lineage>
        <taxon>Eukaryota</taxon>
        <taxon>Fungi</taxon>
        <taxon>Dikarya</taxon>
        <taxon>Basidiomycota</taxon>
        <taxon>Ustilaginomycotina</taxon>
        <taxon>Exobasidiomycetes</taxon>
        <taxon>Entylomatales</taxon>
        <taxon>Entylomatales incertae sedis</taxon>
        <taxon>Tilletiopsis</taxon>
    </lineage>
</organism>
<evidence type="ECO:0000313" key="5">
    <source>
        <dbReference type="Proteomes" id="UP000245946"/>
    </source>
</evidence>
<comment type="similarity">
    <text evidence="1">Belongs to the AFG1 ATPase family.</text>
</comment>
<evidence type="ECO:0000313" key="4">
    <source>
        <dbReference type="EMBL" id="PWO00844.1"/>
    </source>
</evidence>
<keyword evidence="2" id="KW-0547">Nucleotide-binding</keyword>
<dbReference type="Gene3D" id="3.40.50.300">
    <property type="entry name" value="P-loop containing nucleotide triphosphate hydrolases"/>
    <property type="match status" value="1"/>
</dbReference>
<accession>A0A316ZKK7</accession>
<dbReference type="GeneID" id="37268989"/>
<keyword evidence="5" id="KW-1185">Reference proteome</keyword>
<sequence>MLRVSARAAARSAVRSSGSGSAAVASVAAARQRALHSQASSASCGLARQAGVRFASSAASASPAAAPASSSKAAAPVGPVALFNKRIQKGQLVEDEHQRKIVTGPLEKMYRELEGYKREVKELPKEPAQGGWISRLFGAKPVPPADGPGLTIPENVPKGLYLFGDVGCGKSMLMDLFYESLPQSMAKRRIHFHQFMIDAHKRMHAFKLLTHKPSGMVMSAATAATAVVAKKVAGEAAAAPLLGEEVDPIPTVARELAQEYEVLCFDEFQVTDIADAMILRRLLEHMLWHGVVFVMTSNRHPTDLYKNGIQRSSFLPCISLLQSQFAIVDLDSGVDYRKRPRALSKVYFSPLDDANLQEMDKLWDATTSDPHDPPIEGRQLDIWGRKLEVPLSTRRAARFDFMQLCGSPKSAADYIEVCRAFGTLFIDRIPRMGIHQRDLARRFITLIDACYESKTKVFMSSEVPILQTFSSDEPASIDQMRGLMDDLGLTMDDIGGSPIFTGDEELFAFARVISRLTEMSTSFYASQVARAGGDAEAPPEY</sequence>
<proteinExistence type="inferred from homology"/>
<dbReference type="STRING" id="58919.A0A316ZKK7"/>
<dbReference type="NCBIfam" id="NF040713">
    <property type="entry name" value="ZapE"/>
    <property type="match status" value="1"/>
</dbReference>
<dbReference type="GO" id="GO:0005524">
    <property type="term" value="F:ATP binding"/>
    <property type="evidence" value="ECO:0007669"/>
    <property type="project" value="UniProtKB-KW"/>
</dbReference>
<evidence type="ECO:0000256" key="1">
    <source>
        <dbReference type="ARBA" id="ARBA00010322"/>
    </source>
</evidence>
<dbReference type="Pfam" id="PF03969">
    <property type="entry name" value="AFG1_ATPase"/>
    <property type="match status" value="1"/>
</dbReference>